<feature type="domain" description="Peptidase S26" evidence="1">
    <location>
        <begin position="36"/>
        <end position="170"/>
    </location>
</feature>
<keyword evidence="3" id="KW-1185">Reference proteome</keyword>
<proteinExistence type="predicted"/>
<accession>A0A0M3AKT0</accession>
<dbReference type="InterPro" id="IPR036286">
    <property type="entry name" value="LexA/Signal_pep-like_sf"/>
</dbReference>
<evidence type="ECO:0000259" key="1">
    <source>
        <dbReference type="Pfam" id="PF10502"/>
    </source>
</evidence>
<protein>
    <submittedName>
        <fullName evidence="2">Type VI secretion protein</fullName>
    </submittedName>
</protein>
<sequence>MAQATGDGTRWPRGRRWLMLGSALFFCLGLNALREWRASHVLLINLTHSLPNWAFLLEEGRRPARGDYVFFMPPQNALVRAHFGEEPRLFGKRVLGMPGDIVGHAGRVVTINGKPVATMKPRTRLGEPLTPGKTGPVPQGCYFAGSGHKDGFDSRYADIGFVCGRQVIGTGVPLL</sequence>
<dbReference type="AlphaFoldDB" id="A0A0M3AKT0"/>
<evidence type="ECO:0000313" key="2">
    <source>
        <dbReference type="EMBL" id="KKW90568.1"/>
    </source>
</evidence>
<dbReference type="InterPro" id="IPR019533">
    <property type="entry name" value="Peptidase_S26"/>
</dbReference>
<reference evidence="2 3" key="1">
    <citation type="submission" date="2015-04" db="EMBL/GenBank/DDBJ databases">
        <title>Genome sequence of aromatic hydrocarbons-degrading Sphingobium chungbukense DJ77.</title>
        <authorList>
            <person name="Kim Y.-C."/>
            <person name="Chae J.-C."/>
        </authorList>
    </citation>
    <scope>NUCLEOTIDE SEQUENCE [LARGE SCALE GENOMIC DNA]</scope>
    <source>
        <strain evidence="2 3">DJ77</strain>
    </source>
</reference>
<dbReference type="GO" id="GO:0004252">
    <property type="term" value="F:serine-type endopeptidase activity"/>
    <property type="evidence" value="ECO:0007669"/>
    <property type="project" value="InterPro"/>
</dbReference>
<dbReference type="SUPFAM" id="SSF51306">
    <property type="entry name" value="LexA/Signal peptidase"/>
    <property type="match status" value="1"/>
</dbReference>
<organism evidence="2 3">
    <name type="scientific">Sphingobium chungbukense</name>
    <dbReference type="NCBI Taxonomy" id="56193"/>
    <lineage>
        <taxon>Bacteria</taxon>
        <taxon>Pseudomonadati</taxon>
        <taxon>Pseudomonadota</taxon>
        <taxon>Alphaproteobacteria</taxon>
        <taxon>Sphingomonadales</taxon>
        <taxon>Sphingomonadaceae</taxon>
        <taxon>Sphingobium</taxon>
    </lineage>
</organism>
<dbReference type="Pfam" id="PF10502">
    <property type="entry name" value="Peptidase_S26"/>
    <property type="match status" value="1"/>
</dbReference>
<dbReference type="GO" id="GO:0006465">
    <property type="term" value="P:signal peptide processing"/>
    <property type="evidence" value="ECO:0007669"/>
    <property type="project" value="InterPro"/>
</dbReference>
<dbReference type="Gene3D" id="2.10.109.10">
    <property type="entry name" value="Umud Fragment, subunit A"/>
    <property type="match status" value="1"/>
</dbReference>
<dbReference type="Proteomes" id="UP000033874">
    <property type="component" value="Unassembled WGS sequence"/>
</dbReference>
<evidence type="ECO:0000313" key="3">
    <source>
        <dbReference type="Proteomes" id="UP000033874"/>
    </source>
</evidence>
<dbReference type="EMBL" id="LBIC01000009">
    <property type="protein sequence ID" value="KKW90568.1"/>
    <property type="molecule type" value="Genomic_DNA"/>
</dbReference>
<dbReference type="STRING" id="56193.YP76_18420"/>
<comment type="caution">
    <text evidence="2">The sequence shown here is derived from an EMBL/GenBank/DDBJ whole genome shotgun (WGS) entry which is preliminary data.</text>
</comment>
<gene>
    <name evidence="2" type="ORF">YP76_18420</name>
</gene>
<dbReference type="PATRIC" id="fig|56193.3.peg.3862"/>
<dbReference type="RefSeq" id="WP_046765070.1">
    <property type="nucleotide sequence ID" value="NZ_LBIC01000009.1"/>
</dbReference>
<name>A0A0M3AKT0_9SPHN</name>